<reference evidence="3" key="1">
    <citation type="submission" date="2018-06" db="EMBL/GenBank/DDBJ databases">
        <authorList>
            <person name="Cea G.-C."/>
            <person name="William W."/>
        </authorList>
    </citation>
    <scope>NUCLEOTIDE SEQUENCE [LARGE SCALE GENOMIC DNA]</scope>
    <source>
        <strain evidence="3">DB21MT-2</strain>
    </source>
</reference>
<evidence type="ECO:0000313" key="2">
    <source>
        <dbReference type="EMBL" id="SQH74677.1"/>
    </source>
</evidence>
<dbReference type="KEGG" id="sbk:SHEWBE_0700"/>
<keyword evidence="1" id="KW-1133">Transmembrane helix</keyword>
<proteinExistence type="predicted"/>
<protein>
    <submittedName>
        <fullName evidence="2">Uncharacterized protein</fullName>
    </submittedName>
</protein>
<dbReference type="AlphaFoldDB" id="A0A330M4P6"/>
<evidence type="ECO:0000256" key="1">
    <source>
        <dbReference type="SAM" id="Phobius"/>
    </source>
</evidence>
<dbReference type="Proteomes" id="UP000250123">
    <property type="component" value="Chromosome SHEWBE"/>
</dbReference>
<accession>A0A330M4P6</accession>
<dbReference type="RefSeq" id="WP_112351468.1">
    <property type="nucleotide sequence ID" value="NZ_LS483452.1"/>
</dbReference>
<sequence>MALSRKKWNNIIILASIMMISILTLLKNKTATLPDDARPLFDNNSSLVQLQLDTLWLNKGSKAWQCHPDILNCQSWAKAWSEIHLSALGQDIDILAAIDDDIDKHSAQRVVIQIADKQQPQLWQFYPKQGLLESPAKNWYLIPPSQREALSPIIKAKVSVNH</sequence>
<keyword evidence="1" id="KW-0812">Transmembrane</keyword>
<name>A0A330M4P6_9GAMM</name>
<dbReference type="EMBL" id="LS483452">
    <property type="protein sequence ID" value="SQH74677.1"/>
    <property type="molecule type" value="Genomic_DNA"/>
</dbReference>
<gene>
    <name evidence="2" type="ORF">SHEWBE_0700</name>
</gene>
<keyword evidence="1" id="KW-0472">Membrane</keyword>
<dbReference type="OrthoDB" id="5587008at2"/>
<feature type="transmembrane region" description="Helical" evidence="1">
    <location>
        <begin position="7"/>
        <end position="26"/>
    </location>
</feature>
<evidence type="ECO:0000313" key="3">
    <source>
        <dbReference type="Proteomes" id="UP000250123"/>
    </source>
</evidence>
<organism evidence="2 3">
    <name type="scientific">Shewanella benthica</name>
    <dbReference type="NCBI Taxonomy" id="43661"/>
    <lineage>
        <taxon>Bacteria</taxon>
        <taxon>Pseudomonadati</taxon>
        <taxon>Pseudomonadota</taxon>
        <taxon>Gammaproteobacteria</taxon>
        <taxon>Alteromonadales</taxon>
        <taxon>Shewanellaceae</taxon>
        <taxon>Shewanella</taxon>
    </lineage>
</organism>